<evidence type="ECO:0000313" key="1">
    <source>
        <dbReference type="EMBL" id="MBX50049.1"/>
    </source>
</evidence>
<reference evidence="1" key="1">
    <citation type="submission" date="2018-02" db="EMBL/GenBank/DDBJ databases">
        <title>Rhizophora mucronata_Transcriptome.</title>
        <authorList>
            <person name="Meera S.P."/>
            <person name="Sreeshan A."/>
            <person name="Augustine A."/>
        </authorList>
    </citation>
    <scope>NUCLEOTIDE SEQUENCE</scope>
    <source>
        <tissue evidence="1">Leaf</tissue>
    </source>
</reference>
<name>A0A2P2P5U7_RHIMU</name>
<accession>A0A2P2P5U7</accession>
<proteinExistence type="predicted"/>
<dbReference type="AlphaFoldDB" id="A0A2P2P5U7"/>
<dbReference type="EMBL" id="GGEC01069565">
    <property type="protein sequence ID" value="MBX50049.1"/>
    <property type="molecule type" value="Transcribed_RNA"/>
</dbReference>
<organism evidence="1">
    <name type="scientific">Rhizophora mucronata</name>
    <name type="common">Asiatic mangrove</name>
    <dbReference type="NCBI Taxonomy" id="61149"/>
    <lineage>
        <taxon>Eukaryota</taxon>
        <taxon>Viridiplantae</taxon>
        <taxon>Streptophyta</taxon>
        <taxon>Embryophyta</taxon>
        <taxon>Tracheophyta</taxon>
        <taxon>Spermatophyta</taxon>
        <taxon>Magnoliopsida</taxon>
        <taxon>eudicotyledons</taxon>
        <taxon>Gunneridae</taxon>
        <taxon>Pentapetalae</taxon>
        <taxon>rosids</taxon>
        <taxon>fabids</taxon>
        <taxon>Malpighiales</taxon>
        <taxon>Rhizophoraceae</taxon>
        <taxon>Rhizophora</taxon>
    </lineage>
</organism>
<sequence length="37" mass="4422">MWHDSFKYSTQEEITSVFLMLEELNCLYTQVSFSNCP</sequence>
<protein>
    <submittedName>
        <fullName evidence="1">Uncharacterized protein</fullName>
    </submittedName>
</protein>